<feature type="transmembrane region" description="Helical" evidence="9">
    <location>
        <begin position="372"/>
        <end position="391"/>
    </location>
</feature>
<feature type="transmembrane region" description="Helical" evidence="9">
    <location>
        <begin position="31"/>
        <end position="48"/>
    </location>
</feature>
<keyword evidence="7 9" id="KW-0406">Ion transport</keyword>
<feature type="transmembrane region" description="Helical" evidence="9">
    <location>
        <begin position="340"/>
        <end position="360"/>
    </location>
</feature>
<protein>
    <recommendedName>
        <fullName evidence="9">Ca(2+)/H(+) antiporter</fullName>
    </recommendedName>
</protein>
<keyword evidence="6 9" id="KW-1133">Transmembrane helix</keyword>
<dbReference type="Gene3D" id="1.20.1420.30">
    <property type="entry name" value="NCX, central ion-binding region"/>
    <property type="match status" value="1"/>
</dbReference>
<keyword evidence="5 9" id="KW-0106">Calcium</keyword>
<keyword evidence="2 9" id="KW-0813">Transport</keyword>
<comment type="similarity">
    <text evidence="9">Belongs to the Ca(2+):cation antiporter (CaCA) (TC 2.A.19) family.</text>
</comment>
<evidence type="ECO:0000259" key="10">
    <source>
        <dbReference type="Pfam" id="PF01699"/>
    </source>
</evidence>
<evidence type="ECO:0000256" key="3">
    <source>
        <dbReference type="ARBA" id="ARBA00022568"/>
    </source>
</evidence>
<feature type="transmembrane region" description="Helical" evidence="9">
    <location>
        <begin position="238"/>
        <end position="256"/>
    </location>
</feature>
<accession>K9UGY6</accession>
<evidence type="ECO:0000256" key="5">
    <source>
        <dbReference type="ARBA" id="ARBA00022837"/>
    </source>
</evidence>
<dbReference type="Pfam" id="PF01699">
    <property type="entry name" value="Na_Ca_ex"/>
    <property type="match status" value="2"/>
</dbReference>
<feature type="transmembrane region" description="Helical" evidence="9">
    <location>
        <begin position="149"/>
        <end position="171"/>
    </location>
</feature>
<dbReference type="InterPro" id="IPR004713">
    <property type="entry name" value="CaH_exchang"/>
</dbReference>
<keyword evidence="3 9" id="KW-0109">Calcium transport</keyword>
<evidence type="ECO:0000313" key="11">
    <source>
        <dbReference type="EMBL" id="AFY93706.1"/>
    </source>
</evidence>
<dbReference type="KEGG" id="cmp:Cha6605_2663"/>
<feature type="transmembrane region" description="Helical" evidence="9">
    <location>
        <begin position="311"/>
        <end position="334"/>
    </location>
</feature>
<comment type="subcellular location">
    <subcellularLocation>
        <location evidence="1">Endomembrane system</location>
        <topology evidence="1">Multi-pass membrane protein</topology>
    </subcellularLocation>
</comment>
<reference evidence="11 12" key="1">
    <citation type="submission" date="2012-05" db="EMBL/GenBank/DDBJ databases">
        <title>Finished chromosome of genome of Chamaesiphon sp. PCC 6605.</title>
        <authorList>
            <consortium name="US DOE Joint Genome Institute"/>
            <person name="Gugger M."/>
            <person name="Coursin T."/>
            <person name="Rippka R."/>
            <person name="Tandeau De Marsac N."/>
            <person name="Huntemann M."/>
            <person name="Wei C.-L."/>
            <person name="Han J."/>
            <person name="Detter J.C."/>
            <person name="Han C."/>
            <person name="Tapia R."/>
            <person name="Chen A."/>
            <person name="Kyrpides N."/>
            <person name="Mavromatis K."/>
            <person name="Markowitz V."/>
            <person name="Szeto E."/>
            <person name="Ivanova N."/>
            <person name="Pagani I."/>
            <person name="Pati A."/>
            <person name="Goodwin L."/>
            <person name="Nordberg H.P."/>
            <person name="Cantor M.N."/>
            <person name="Hua S.X."/>
            <person name="Woyke T."/>
            <person name="Kerfeld C.A."/>
        </authorList>
    </citation>
    <scope>NUCLEOTIDE SEQUENCE [LARGE SCALE GENOMIC DNA]</scope>
    <source>
        <strain evidence="12">ATCC 27169 / PCC 6605</strain>
    </source>
</reference>
<dbReference type="EMBL" id="CP003600">
    <property type="protein sequence ID" value="AFY93706.1"/>
    <property type="molecule type" value="Genomic_DNA"/>
</dbReference>
<evidence type="ECO:0000256" key="2">
    <source>
        <dbReference type="ARBA" id="ARBA00022448"/>
    </source>
</evidence>
<feature type="transmembrane region" description="Helical" evidence="9">
    <location>
        <begin position="183"/>
        <end position="204"/>
    </location>
</feature>
<feature type="transmembrane region" description="Helical" evidence="9">
    <location>
        <begin position="84"/>
        <end position="106"/>
    </location>
</feature>
<feature type="domain" description="Sodium/calcium exchanger membrane region" evidence="10">
    <location>
        <begin position="54"/>
        <end position="206"/>
    </location>
</feature>
<evidence type="ECO:0000256" key="8">
    <source>
        <dbReference type="ARBA" id="ARBA00023136"/>
    </source>
</evidence>
<dbReference type="GO" id="GO:0016020">
    <property type="term" value="C:membrane"/>
    <property type="evidence" value="ECO:0007669"/>
    <property type="project" value="InterPro"/>
</dbReference>
<evidence type="ECO:0000256" key="4">
    <source>
        <dbReference type="ARBA" id="ARBA00022692"/>
    </source>
</evidence>
<keyword evidence="4 9" id="KW-0812">Transmembrane</keyword>
<dbReference type="STRING" id="1173020.Cha6605_2663"/>
<evidence type="ECO:0000313" key="12">
    <source>
        <dbReference type="Proteomes" id="UP000010366"/>
    </source>
</evidence>
<dbReference type="Proteomes" id="UP000010366">
    <property type="component" value="Chromosome"/>
</dbReference>
<dbReference type="NCBIfam" id="TIGR00378">
    <property type="entry name" value="cax"/>
    <property type="match status" value="1"/>
</dbReference>
<gene>
    <name evidence="11" type="ORF">Cha6605_2663</name>
</gene>
<keyword evidence="9" id="KW-0050">Antiport</keyword>
<dbReference type="GO" id="GO:0006874">
    <property type="term" value="P:intracellular calcium ion homeostasis"/>
    <property type="evidence" value="ECO:0007669"/>
    <property type="project" value="TreeGrafter"/>
</dbReference>
<dbReference type="eggNOG" id="COG0387">
    <property type="taxonomic scope" value="Bacteria"/>
</dbReference>
<dbReference type="PATRIC" id="fig|1173020.3.peg.3037"/>
<feature type="transmembrane region" description="Helical" evidence="9">
    <location>
        <begin position="54"/>
        <end position="72"/>
    </location>
</feature>
<dbReference type="PANTHER" id="PTHR31503">
    <property type="entry name" value="VACUOLAR CALCIUM ION TRANSPORTER"/>
    <property type="match status" value="1"/>
</dbReference>
<comment type="function">
    <text evidence="9">Ca(+)/H(+) antiporter that extrudes calcium in exchange for external protons.</text>
</comment>
<dbReference type="InterPro" id="IPR044880">
    <property type="entry name" value="NCX_ion-bd_dom_sf"/>
</dbReference>
<dbReference type="GO" id="GO:0012505">
    <property type="term" value="C:endomembrane system"/>
    <property type="evidence" value="ECO:0007669"/>
    <property type="project" value="UniProtKB-SubCell"/>
</dbReference>
<name>K9UGY6_CHAP6</name>
<feature type="transmembrane region" description="Helical" evidence="9">
    <location>
        <begin position="118"/>
        <end position="137"/>
    </location>
</feature>
<dbReference type="InterPro" id="IPR004798">
    <property type="entry name" value="CAX-like"/>
</dbReference>
<evidence type="ECO:0000256" key="7">
    <source>
        <dbReference type="ARBA" id="ARBA00023065"/>
    </source>
</evidence>
<evidence type="ECO:0000256" key="9">
    <source>
        <dbReference type="RuleBase" id="RU365028"/>
    </source>
</evidence>
<dbReference type="NCBIfam" id="TIGR00846">
    <property type="entry name" value="caca2"/>
    <property type="match status" value="1"/>
</dbReference>
<evidence type="ECO:0000256" key="1">
    <source>
        <dbReference type="ARBA" id="ARBA00004127"/>
    </source>
</evidence>
<dbReference type="GO" id="GO:0015369">
    <property type="term" value="F:calcium:proton antiporter activity"/>
    <property type="evidence" value="ECO:0007669"/>
    <property type="project" value="UniProtKB-UniRule"/>
</dbReference>
<dbReference type="PANTHER" id="PTHR31503:SF22">
    <property type="entry name" value="VACUOLAR CALCIUM ION TRANSPORTER"/>
    <property type="match status" value="1"/>
</dbReference>
<keyword evidence="8 9" id="KW-0472">Membrane</keyword>
<feature type="transmembrane region" description="Helical" evidence="9">
    <location>
        <begin position="276"/>
        <end position="299"/>
    </location>
</feature>
<organism evidence="11 12">
    <name type="scientific">Chamaesiphon minutus (strain ATCC 27169 / PCC 6605)</name>
    <dbReference type="NCBI Taxonomy" id="1173020"/>
    <lineage>
        <taxon>Bacteria</taxon>
        <taxon>Bacillati</taxon>
        <taxon>Cyanobacteriota</taxon>
        <taxon>Cyanophyceae</taxon>
        <taxon>Gomontiellales</taxon>
        <taxon>Chamaesiphonaceae</taxon>
        <taxon>Chamaesiphon</taxon>
    </lineage>
</organism>
<dbReference type="AlphaFoldDB" id="K9UGY6"/>
<feature type="domain" description="Sodium/calcium exchanger membrane region" evidence="10">
    <location>
        <begin position="244"/>
        <end position="385"/>
    </location>
</feature>
<sequence>MRIEVGDLQNSGTLEKQCIDPTTFMLNLQNILSVFLIFIPVSIAGHFLHWSDPVVFITSALAIIPLAAWMGTATEEIAVVMGPALGGLLNATFGNATELIIALVALNAGLIDVVKASITGSIIGNLLLVMGFSMLLGGLKYKEQTFQPIVARVNASSMNLAVIAMLLPTAVDYTSTGISTDAIQKLSIAVSIVLIGVYGLTLLFSMKTHTYLYDIDADMDLEELADSNLDGETEHGDVNLPLWITVLLGCTLLVAVESEFLVSTLEVATEQLGLTALFTGVILVPIVGNAAEHATAVTVAMKDKMDLSVSVALGSSLQIALFVAPVLVLAGYIMGKPMNLNFNPFELVAVGVSVLIANSISSDGRSNWLEGSLLLAAYVVLGFAFYFHPVIDGIG</sequence>
<dbReference type="HOGENOM" id="CLU_008721_2_2_3"/>
<proteinExistence type="inferred from homology"/>
<evidence type="ECO:0000256" key="6">
    <source>
        <dbReference type="ARBA" id="ARBA00022989"/>
    </source>
</evidence>
<dbReference type="InterPro" id="IPR004837">
    <property type="entry name" value="NaCa_Exmemb"/>
</dbReference>
<keyword evidence="12" id="KW-1185">Reference proteome</keyword>